<organism evidence="14 15">
    <name type="scientific">Chryseosolibacter histidini</name>
    <dbReference type="NCBI Taxonomy" id="2782349"/>
    <lineage>
        <taxon>Bacteria</taxon>
        <taxon>Pseudomonadati</taxon>
        <taxon>Bacteroidota</taxon>
        <taxon>Cytophagia</taxon>
        <taxon>Cytophagales</taxon>
        <taxon>Chryseotaleaceae</taxon>
        <taxon>Chryseosolibacter</taxon>
    </lineage>
</organism>
<dbReference type="Pfam" id="PF06736">
    <property type="entry name" value="TMEM175"/>
    <property type="match status" value="1"/>
</dbReference>
<dbReference type="GO" id="GO:0015252">
    <property type="term" value="F:proton channel activity"/>
    <property type="evidence" value="ECO:0007669"/>
    <property type="project" value="InterPro"/>
</dbReference>
<keyword evidence="9" id="KW-0406">Ion transport</keyword>
<evidence type="ECO:0000256" key="1">
    <source>
        <dbReference type="ARBA" id="ARBA00004141"/>
    </source>
</evidence>
<dbReference type="InterPro" id="IPR010617">
    <property type="entry name" value="TMEM175-like"/>
</dbReference>
<dbReference type="RefSeq" id="WP_254168774.1">
    <property type="nucleotide sequence ID" value="NZ_JAHESF010000038.1"/>
</dbReference>
<evidence type="ECO:0000256" key="7">
    <source>
        <dbReference type="ARBA" id="ARBA00022958"/>
    </source>
</evidence>
<keyword evidence="7" id="KW-0630">Potassium</keyword>
<keyword evidence="8 13" id="KW-1133">Transmembrane helix</keyword>
<feature type="transmembrane region" description="Helical" evidence="13">
    <location>
        <begin position="83"/>
        <end position="103"/>
    </location>
</feature>
<evidence type="ECO:0000313" key="14">
    <source>
        <dbReference type="EMBL" id="MBT1700277.1"/>
    </source>
</evidence>
<evidence type="ECO:0000256" key="5">
    <source>
        <dbReference type="ARBA" id="ARBA00022692"/>
    </source>
</evidence>
<evidence type="ECO:0000256" key="6">
    <source>
        <dbReference type="ARBA" id="ARBA00022826"/>
    </source>
</evidence>
<name>A0AAP2DSA6_9BACT</name>
<keyword evidence="10 13" id="KW-0472">Membrane</keyword>
<comment type="caution">
    <text evidence="14">The sequence shown here is derived from an EMBL/GenBank/DDBJ whole genome shotgun (WGS) entry which is preliminary data.</text>
</comment>
<dbReference type="EMBL" id="JAHESF010000038">
    <property type="protein sequence ID" value="MBT1700277.1"/>
    <property type="molecule type" value="Genomic_DNA"/>
</dbReference>
<evidence type="ECO:0000313" key="15">
    <source>
        <dbReference type="Proteomes" id="UP001319200"/>
    </source>
</evidence>
<keyword evidence="11" id="KW-0407">Ion channel</keyword>
<dbReference type="PANTHER" id="PTHR31462">
    <property type="entry name" value="ENDOSOMAL/LYSOSOMAL POTASSIUM CHANNEL TMEM175"/>
    <property type="match status" value="1"/>
</dbReference>
<feature type="transmembrane region" description="Helical" evidence="13">
    <location>
        <begin position="115"/>
        <end position="137"/>
    </location>
</feature>
<feature type="transmembrane region" description="Helical" evidence="13">
    <location>
        <begin position="158"/>
        <end position="189"/>
    </location>
</feature>
<reference evidence="14 15" key="1">
    <citation type="submission" date="2021-05" db="EMBL/GenBank/DDBJ databases">
        <title>A Polyphasic approach of four new species of the genus Ohtaekwangia: Ohtaekwangia histidinii sp. nov., Ohtaekwangia cretensis sp. nov., Ohtaekwangia indiensis sp. nov., Ohtaekwangia reichenbachii sp. nov. from diverse environment.</title>
        <authorList>
            <person name="Octaviana S."/>
        </authorList>
    </citation>
    <scope>NUCLEOTIDE SEQUENCE [LARGE SCALE GENOMIC DNA]</scope>
    <source>
        <strain evidence="14 15">PWU4</strain>
    </source>
</reference>
<sequence length="213" mass="23426">MFGKYPHDRIVFFSDAVFAIAITLLVIEIKVPTHEAIHEHGVFGALGNLLPLFIGYGVSFIVTALFWRAHLQLCTLVTSFNSKLIWINIILLLFVGLMPFSTALYSENFGDNGAFTFYCLNLVAIGITNVFLTRAIISTQQLRSTLSGKQIHWLQGRALAVPAIFLLCIAITMVSPLTGRFAFVLIFIVQKIGDTMIAKSAKAATEVSVVEEG</sequence>
<dbReference type="Proteomes" id="UP001319200">
    <property type="component" value="Unassembled WGS sequence"/>
</dbReference>
<keyword evidence="5 13" id="KW-0812">Transmembrane</keyword>
<evidence type="ECO:0000256" key="9">
    <source>
        <dbReference type="ARBA" id="ARBA00023065"/>
    </source>
</evidence>
<dbReference type="AlphaFoldDB" id="A0AAP2DSA6"/>
<evidence type="ECO:0000256" key="4">
    <source>
        <dbReference type="ARBA" id="ARBA00022538"/>
    </source>
</evidence>
<evidence type="ECO:0000256" key="11">
    <source>
        <dbReference type="ARBA" id="ARBA00023303"/>
    </source>
</evidence>
<feature type="transmembrane region" description="Helical" evidence="13">
    <location>
        <begin position="49"/>
        <end position="71"/>
    </location>
</feature>
<evidence type="ECO:0000256" key="3">
    <source>
        <dbReference type="ARBA" id="ARBA00022448"/>
    </source>
</evidence>
<evidence type="ECO:0000256" key="12">
    <source>
        <dbReference type="ARBA" id="ARBA00034430"/>
    </source>
</evidence>
<proteinExistence type="inferred from homology"/>
<comment type="subcellular location">
    <subcellularLocation>
        <location evidence="1">Membrane</location>
        <topology evidence="1">Multi-pass membrane protein</topology>
    </subcellularLocation>
</comment>
<comment type="similarity">
    <text evidence="2">Belongs to the TMEM175 family.</text>
</comment>
<evidence type="ECO:0000256" key="8">
    <source>
        <dbReference type="ARBA" id="ARBA00022989"/>
    </source>
</evidence>
<accession>A0AAP2DSA6</accession>
<dbReference type="GO" id="GO:0016020">
    <property type="term" value="C:membrane"/>
    <property type="evidence" value="ECO:0007669"/>
    <property type="project" value="UniProtKB-SubCell"/>
</dbReference>
<evidence type="ECO:0000256" key="10">
    <source>
        <dbReference type="ARBA" id="ARBA00023136"/>
    </source>
</evidence>
<gene>
    <name evidence="14" type="ORF">KK083_25545</name>
</gene>
<keyword evidence="6" id="KW-0631">Potassium channel</keyword>
<evidence type="ECO:0000256" key="13">
    <source>
        <dbReference type="SAM" id="Phobius"/>
    </source>
</evidence>
<feature type="transmembrane region" description="Helical" evidence="13">
    <location>
        <begin position="12"/>
        <end position="29"/>
    </location>
</feature>
<dbReference type="PANTHER" id="PTHR31462:SF5">
    <property type="entry name" value="ENDOSOMAL_LYSOSOMAL PROTON CHANNEL TMEM175"/>
    <property type="match status" value="1"/>
</dbReference>
<dbReference type="GO" id="GO:0005267">
    <property type="term" value="F:potassium channel activity"/>
    <property type="evidence" value="ECO:0007669"/>
    <property type="project" value="UniProtKB-KW"/>
</dbReference>
<comment type="catalytic activity">
    <reaction evidence="12">
        <text>K(+)(in) = K(+)(out)</text>
        <dbReference type="Rhea" id="RHEA:29463"/>
        <dbReference type="ChEBI" id="CHEBI:29103"/>
    </reaction>
</comment>
<evidence type="ECO:0000256" key="2">
    <source>
        <dbReference type="ARBA" id="ARBA00006920"/>
    </source>
</evidence>
<keyword evidence="4" id="KW-0633">Potassium transport</keyword>
<keyword evidence="15" id="KW-1185">Reference proteome</keyword>
<protein>
    <submittedName>
        <fullName evidence="14">DUF1211 domain-containing protein</fullName>
    </submittedName>
</protein>
<keyword evidence="3" id="KW-0813">Transport</keyword>